<dbReference type="GO" id="GO:0015891">
    <property type="term" value="P:siderophore transport"/>
    <property type="evidence" value="ECO:0007669"/>
    <property type="project" value="InterPro"/>
</dbReference>
<evidence type="ECO:0000256" key="14">
    <source>
        <dbReference type="PROSITE-ProRule" id="PRU01360"/>
    </source>
</evidence>
<dbReference type="Pfam" id="PF00593">
    <property type="entry name" value="TonB_dep_Rec_b-barrel"/>
    <property type="match status" value="1"/>
</dbReference>
<evidence type="ECO:0000256" key="12">
    <source>
        <dbReference type="ARBA" id="ARBA00023170"/>
    </source>
</evidence>
<evidence type="ECO:0000256" key="9">
    <source>
        <dbReference type="ARBA" id="ARBA00023065"/>
    </source>
</evidence>
<gene>
    <name evidence="20" type="ORF">RJN63_20650</name>
</gene>
<keyword evidence="13 14" id="KW-0998">Cell outer membrane</keyword>
<dbReference type="PROSITE" id="PS01156">
    <property type="entry name" value="TONB_DEPENDENT_REC_2"/>
    <property type="match status" value="1"/>
</dbReference>
<feature type="signal peptide" evidence="17">
    <location>
        <begin position="1"/>
        <end position="33"/>
    </location>
</feature>
<comment type="subcellular location">
    <subcellularLocation>
        <location evidence="1 14">Cell outer membrane</location>
        <topology evidence="1 14">Multi-pass membrane protein</topology>
    </subcellularLocation>
</comment>
<evidence type="ECO:0000256" key="11">
    <source>
        <dbReference type="ARBA" id="ARBA00023136"/>
    </source>
</evidence>
<dbReference type="GO" id="GO:0038023">
    <property type="term" value="F:signaling receptor activity"/>
    <property type="evidence" value="ECO:0007669"/>
    <property type="project" value="InterPro"/>
</dbReference>
<dbReference type="GO" id="GO:0009279">
    <property type="term" value="C:cell outer membrane"/>
    <property type="evidence" value="ECO:0007669"/>
    <property type="project" value="UniProtKB-SubCell"/>
</dbReference>
<feature type="chain" id="PRO_5041954370" evidence="17">
    <location>
        <begin position="34"/>
        <end position="704"/>
    </location>
</feature>
<feature type="domain" description="TonB-dependent receptor plug" evidence="19">
    <location>
        <begin position="69"/>
        <end position="169"/>
    </location>
</feature>
<comment type="caution">
    <text evidence="20">The sequence shown here is derived from an EMBL/GenBank/DDBJ whole genome shotgun (WGS) entry which is preliminary data.</text>
</comment>
<dbReference type="InterPro" id="IPR000531">
    <property type="entry name" value="Beta-barrel_TonB"/>
</dbReference>
<dbReference type="EMBL" id="JAVRAA010000012">
    <property type="protein sequence ID" value="MDT0339258.1"/>
    <property type="molecule type" value="Genomic_DNA"/>
</dbReference>
<evidence type="ECO:0000313" key="20">
    <source>
        <dbReference type="EMBL" id="MDT0339258.1"/>
    </source>
</evidence>
<evidence type="ECO:0000256" key="10">
    <source>
        <dbReference type="ARBA" id="ARBA00023077"/>
    </source>
</evidence>
<accession>A0AAE4GC60</accession>
<keyword evidence="7 17" id="KW-0732">Signal</keyword>
<feature type="domain" description="TonB-dependent receptor-like beta-barrel" evidence="18">
    <location>
        <begin position="249"/>
        <end position="674"/>
    </location>
</feature>
<proteinExistence type="inferred from homology"/>
<dbReference type="NCBIfam" id="TIGR01783">
    <property type="entry name" value="TonB-siderophor"/>
    <property type="match status" value="1"/>
</dbReference>
<dbReference type="GO" id="GO:0015344">
    <property type="term" value="F:siderophore uptake transmembrane transporter activity"/>
    <property type="evidence" value="ECO:0007669"/>
    <property type="project" value="TreeGrafter"/>
</dbReference>
<evidence type="ECO:0000256" key="4">
    <source>
        <dbReference type="ARBA" id="ARBA00022452"/>
    </source>
</evidence>
<evidence type="ECO:0000256" key="5">
    <source>
        <dbReference type="ARBA" id="ARBA00022496"/>
    </source>
</evidence>
<dbReference type="Gene3D" id="2.40.170.20">
    <property type="entry name" value="TonB-dependent receptor, beta-barrel domain"/>
    <property type="match status" value="1"/>
</dbReference>
<keyword evidence="8" id="KW-0408">Iron</keyword>
<dbReference type="Pfam" id="PF07715">
    <property type="entry name" value="Plug"/>
    <property type="match status" value="1"/>
</dbReference>
<dbReference type="RefSeq" id="WP_310836027.1">
    <property type="nucleotide sequence ID" value="NZ_JAVLSM010000002.1"/>
</dbReference>
<organism evidence="20">
    <name type="scientific">Herbaspirillum huttiense subsp. nephrolepidis</name>
    <dbReference type="NCBI Taxonomy" id="3075126"/>
    <lineage>
        <taxon>Bacteria</taxon>
        <taxon>Pseudomonadati</taxon>
        <taxon>Pseudomonadota</taxon>
        <taxon>Betaproteobacteria</taxon>
        <taxon>Burkholderiales</taxon>
        <taxon>Oxalobacteraceae</taxon>
        <taxon>Herbaspirillum</taxon>
    </lineage>
</organism>
<keyword evidence="4 14" id="KW-1134">Transmembrane beta strand</keyword>
<evidence type="ECO:0000256" key="17">
    <source>
        <dbReference type="SAM" id="SignalP"/>
    </source>
</evidence>
<reference evidence="20" key="1">
    <citation type="submission" date="2023-02" db="EMBL/GenBank/DDBJ databases">
        <title>Description of Herbaspirillum huttiense subsp. nephrolepsisexaltata and Herbaspirillum huttiense subsp. lycopersicon.</title>
        <authorList>
            <person name="Poudel M."/>
            <person name="Sharma A."/>
            <person name="Goss E."/>
            <person name="Tapia J.H."/>
            <person name="Harmon C.M."/>
            <person name="Jones J.B."/>
        </authorList>
    </citation>
    <scope>NUCLEOTIDE SEQUENCE</scope>
    <source>
        <strain evidence="20">NC40101</strain>
    </source>
</reference>
<dbReference type="InterPro" id="IPR037066">
    <property type="entry name" value="Plug_dom_sf"/>
</dbReference>
<dbReference type="PANTHER" id="PTHR32552:SF82">
    <property type="entry name" value="FCUA PROTEIN"/>
    <property type="match status" value="1"/>
</dbReference>
<feature type="short sequence motif" description="TonB C-terminal box" evidence="15">
    <location>
        <begin position="687"/>
        <end position="704"/>
    </location>
</feature>
<evidence type="ECO:0000256" key="3">
    <source>
        <dbReference type="ARBA" id="ARBA00022448"/>
    </source>
</evidence>
<keyword evidence="9" id="KW-0406">Ion transport</keyword>
<keyword evidence="10 16" id="KW-0798">TonB box</keyword>
<dbReference type="PROSITE" id="PS52016">
    <property type="entry name" value="TONB_DEPENDENT_REC_3"/>
    <property type="match status" value="1"/>
</dbReference>
<keyword evidence="6 14" id="KW-0812">Transmembrane</keyword>
<protein>
    <submittedName>
        <fullName evidence="20">TonB-dependent siderophore receptor</fullName>
    </submittedName>
</protein>
<dbReference type="Gene3D" id="2.170.130.10">
    <property type="entry name" value="TonB-dependent receptor, plug domain"/>
    <property type="match status" value="1"/>
</dbReference>
<dbReference type="AlphaFoldDB" id="A0AAE4GC60"/>
<dbReference type="InterPro" id="IPR010917">
    <property type="entry name" value="TonB_rcpt_CS"/>
</dbReference>
<dbReference type="CDD" id="cd01347">
    <property type="entry name" value="ligand_gated_channel"/>
    <property type="match status" value="1"/>
</dbReference>
<sequence>MNSTCIARFRPSTMRRALLGAGLLLGSAGPLMAQADDSVLPQITVTDSADKKKLAEKVSSGALGDRSELETPFSTRAVKSDEIEDRQATSLAEVLKYDASVSNNSPVNGTHPATISVRGLRLDDLNGYKIDGLANINRGTEMPLEMFEQVEVLKGLSGFMYGFGSPGGIINYVTKRPTDDTFFATDLGYASGGTWKEHVDAGGRFGEDQRFGYRVNLVNESGDTEADHGSINRQSIGASFDARLTSDLTVRLDAIYQRRIATGGTDVIVSGFRIPSPLDGTTRLYSNGSFTDVDYRLVTLSADYRLSDDWKASVAVRHSESVRIYKKDQYYITSNSGNYRDRVTSEYHGYEFNEAQAMVQGKVRTGFLQHELVFGAMAQNLLSTSSVNTPKPYIGTGNLYAPTIYSADSVNYSGGTYRDEKTTQTALFASDTMKFDDRWSVLAGVRYTNYIDTAYSTANTTSARFTANPLSPTAAVMYKPRADTTVYVSYAEALEQSASAPTTTVNANQTFAPIKSKQAEVGVKTEHDGWNGSLALFRIERGSQYINSANVYVADGQSVYRGVEANGSLQLTRDLSLDGSVMVMGSEITHAAAAVNGKRAVGAADMQAGAQLTYRVAALPGLQLHAGAQYIGTMALDSANANMLSPYSLFDAGLNYRTRIGGHMTTWSANITNLANRKYWTYYQETYLNVGAPRTLNLNVRADF</sequence>
<evidence type="ECO:0000256" key="13">
    <source>
        <dbReference type="ARBA" id="ARBA00023237"/>
    </source>
</evidence>
<dbReference type="InterPro" id="IPR012910">
    <property type="entry name" value="Plug_dom"/>
</dbReference>
<evidence type="ECO:0000256" key="15">
    <source>
        <dbReference type="PROSITE-ProRule" id="PRU10144"/>
    </source>
</evidence>
<dbReference type="InterPro" id="IPR039426">
    <property type="entry name" value="TonB-dep_rcpt-like"/>
</dbReference>
<evidence type="ECO:0000259" key="18">
    <source>
        <dbReference type="Pfam" id="PF00593"/>
    </source>
</evidence>
<dbReference type="InterPro" id="IPR010105">
    <property type="entry name" value="TonB_sidphr_rcpt"/>
</dbReference>
<keyword evidence="5" id="KW-0410">Iron transport</keyword>
<evidence type="ECO:0000256" key="6">
    <source>
        <dbReference type="ARBA" id="ARBA00022692"/>
    </source>
</evidence>
<keyword evidence="3 14" id="KW-0813">Transport</keyword>
<keyword evidence="11 14" id="KW-0472">Membrane</keyword>
<dbReference type="PANTHER" id="PTHR32552">
    <property type="entry name" value="FERRICHROME IRON RECEPTOR-RELATED"/>
    <property type="match status" value="1"/>
</dbReference>
<evidence type="ECO:0000256" key="8">
    <source>
        <dbReference type="ARBA" id="ARBA00023004"/>
    </source>
</evidence>
<dbReference type="SUPFAM" id="SSF56935">
    <property type="entry name" value="Porins"/>
    <property type="match status" value="1"/>
</dbReference>
<dbReference type="InterPro" id="IPR036942">
    <property type="entry name" value="Beta-barrel_TonB_sf"/>
</dbReference>
<evidence type="ECO:0000256" key="2">
    <source>
        <dbReference type="ARBA" id="ARBA00009810"/>
    </source>
</evidence>
<evidence type="ECO:0000256" key="7">
    <source>
        <dbReference type="ARBA" id="ARBA00022729"/>
    </source>
</evidence>
<comment type="similarity">
    <text evidence="2 14 16">Belongs to the TonB-dependent receptor family.</text>
</comment>
<name>A0AAE4GC60_9BURK</name>
<evidence type="ECO:0000256" key="1">
    <source>
        <dbReference type="ARBA" id="ARBA00004571"/>
    </source>
</evidence>
<keyword evidence="12 20" id="KW-0675">Receptor</keyword>
<evidence type="ECO:0000256" key="16">
    <source>
        <dbReference type="RuleBase" id="RU003357"/>
    </source>
</evidence>
<evidence type="ECO:0000259" key="19">
    <source>
        <dbReference type="Pfam" id="PF07715"/>
    </source>
</evidence>